<proteinExistence type="predicted"/>
<evidence type="ECO:0000313" key="2">
    <source>
        <dbReference type="Proteomes" id="UP000269544"/>
    </source>
</evidence>
<dbReference type="Pfam" id="PF02620">
    <property type="entry name" value="YceD"/>
    <property type="match status" value="1"/>
</dbReference>
<dbReference type="KEGG" id="piv:NCTC13079_00787"/>
<dbReference type="PANTHER" id="PTHR34374">
    <property type="entry name" value="LARGE RIBOSOMAL RNA SUBUNIT ACCUMULATION PROTEIN YCED HOMOLOG 1, CHLOROPLASTIC"/>
    <property type="match status" value="1"/>
</dbReference>
<dbReference type="PANTHER" id="PTHR34374:SF1">
    <property type="entry name" value="LARGE RIBOSOMAL RNA SUBUNIT ACCUMULATION PROTEIN YCED HOMOLOG 1, CHLOROPLASTIC"/>
    <property type="match status" value="1"/>
</dbReference>
<dbReference type="RefSeq" id="WP_307383582.1">
    <property type="nucleotide sequence ID" value="NZ_JAUSWF010000001.1"/>
</dbReference>
<name>A0A3S4YVC7_9FIRM</name>
<sequence length="168" mass="19354">MRTDISEFLRGSEVHKHLVGSLQKEDSPLKVDGLSLMDPIEYEMDIYKVDRDLEVDVEVRYTLDQRCDRCLQPARREIRSESHVVVTANVTEEDEDDDVLVVESLEEFPLEELVFSQVITSVPTKILCKDDCKGLCPVCGVDLNKHPDHEHEQPEINPFESLKNLFEK</sequence>
<keyword evidence="2" id="KW-1185">Reference proteome</keyword>
<dbReference type="AlphaFoldDB" id="A0A3S4YVC7"/>
<dbReference type="EMBL" id="LR134523">
    <property type="protein sequence ID" value="VEJ35616.1"/>
    <property type="molecule type" value="Genomic_DNA"/>
</dbReference>
<accession>A0A3S4YVC7</accession>
<organism evidence="1 2">
    <name type="scientific">Aedoeadaptatus ivorii</name>
    <dbReference type="NCBI Taxonomy" id="54006"/>
    <lineage>
        <taxon>Bacteria</taxon>
        <taxon>Bacillati</taxon>
        <taxon>Bacillota</taxon>
        <taxon>Tissierellia</taxon>
        <taxon>Tissierellales</taxon>
        <taxon>Peptoniphilaceae</taxon>
        <taxon>Aedoeadaptatus</taxon>
    </lineage>
</organism>
<gene>
    <name evidence="1" type="ORF">NCTC13079_00787</name>
</gene>
<dbReference type="Proteomes" id="UP000269544">
    <property type="component" value="Chromosome"/>
</dbReference>
<dbReference type="InterPro" id="IPR003772">
    <property type="entry name" value="YceD"/>
</dbReference>
<protein>
    <submittedName>
        <fullName evidence="1">Uncharacterized ACR, COG1399</fullName>
    </submittedName>
</protein>
<evidence type="ECO:0000313" key="1">
    <source>
        <dbReference type="EMBL" id="VEJ35616.1"/>
    </source>
</evidence>
<reference evidence="1 2" key="1">
    <citation type="submission" date="2018-12" db="EMBL/GenBank/DDBJ databases">
        <authorList>
            <consortium name="Pathogen Informatics"/>
        </authorList>
    </citation>
    <scope>NUCLEOTIDE SEQUENCE [LARGE SCALE GENOMIC DNA]</scope>
    <source>
        <strain evidence="1 2">NCTC13079</strain>
    </source>
</reference>